<dbReference type="Gene3D" id="3.90.1150.10">
    <property type="entry name" value="Aspartate Aminotransferase, domain 1"/>
    <property type="match status" value="1"/>
</dbReference>
<evidence type="ECO:0000256" key="2">
    <source>
        <dbReference type="ARBA" id="ARBA00012224"/>
    </source>
</evidence>
<keyword evidence="7" id="KW-0032">Aminotransferase</keyword>
<dbReference type="NCBIfam" id="TIGR04350">
    <property type="entry name" value="C_S_lyase_PatB"/>
    <property type="match status" value="1"/>
</dbReference>
<sequence>MDFNKEIERRNTGSVKWDMLEEMFGDKNVLPMWVADMDFDNAPEIKQAVKRIIDTEILGYTFPQTSLYHSIIEWQKERHHMDVSKEDILFSPGVLSSIAVIIQALTKEGDGVLIHDPVYTPFSIVVENNNRRVYRSELTIEDNLYKMDFKDIEDQMRKHSISLFLLSNPHNPGGRVWSREELQRLTELCQRYGVILISDEIHSDLVYTDYTCVSPVTLDQSFKDVVITLHSATKTFNIAGVKASFMVIYNEELRSKVVHIQEQTDLSSVNSFGLAATEAAFSHSRDWHEALMNQLKKNRQTVLDFFRTALPEVPFMVPQATYLFWFDASSLDIEETKLKETFADVGKVALNDGISYGLAGGSFMRLNFAVPEPMLEEGLNRIKHVFDTL</sequence>
<dbReference type="Proteomes" id="UP001501166">
    <property type="component" value="Unassembled WGS sequence"/>
</dbReference>
<evidence type="ECO:0000256" key="5">
    <source>
        <dbReference type="ARBA" id="ARBA00037974"/>
    </source>
</evidence>
<dbReference type="InterPro" id="IPR015421">
    <property type="entry name" value="PyrdxlP-dep_Trfase_major"/>
</dbReference>
<dbReference type="InterPro" id="IPR051798">
    <property type="entry name" value="Class-II_PLP-Dep_Aminotrans"/>
</dbReference>
<dbReference type="InterPro" id="IPR004839">
    <property type="entry name" value="Aminotransferase_I/II_large"/>
</dbReference>
<dbReference type="Pfam" id="PF00155">
    <property type="entry name" value="Aminotran_1_2"/>
    <property type="match status" value="1"/>
</dbReference>
<evidence type="ECO:0000256" key="1">
    <source>
        <dbReference type="ARBA" id="ARBA00001933"/>
    </source>
</evidence>
<keyword evidence="3" id="KW-0663">Pyridoxal phosphate</keyword>
<name>A0ABP3GP18_9LACT</name>
<dbReference type="EMBL" id="BAAACW010000007">
    <property type="protein sequence ID" value="GAA0351304.1"/>
    <property type="molecule type" value="Genomic_DNA"/>
</dbReference>
<proteinExistence type="inferred from homology"/>
<reference evidence="8" key="1">
    <citation type="journal article" date="2019" name="Int. J. Syst. Evol. Microbiol.">
        <title>The Global Catalogue of Microorganisms (GCM) 10K type strain sequencing project: providing services to taxonomists for standard genome sequencing and annotation.</title>
        <authorList>
            <consortium name="The Broad Institute Genomics Platform"/>
            <consortium name="The Broad Institute Genome Sequencing Center for Infectious Disease"/>
            <person name="Wu L."/>
            <person name="Ma J."/>
        </authorList>
    </citation>
    <scope>NUCLEOTIDE SEQUENCE [LARGE SCALE GENOMIC DNA]</scope>
    <source>
        <strain evidence="8">JCM 12662</strain>
    </source>
</reference>
<dbReference type="InterPro" id="IPR027619">
    <property type="entry name" value="C-S_lyase_PatB-like"/>
</dbReference>
<dbReference type="SUPFAM" id="SSF53383">
    <property type="entry name" value="PLP-dependent transferases"/>
    <property type="match status" value="1"/>
</dbReference>
<dbReference type="CDD" id="cd00609">
    <property type="entry name" value="AAT_like"/>
    <property type="match status" value="1"/>
</dbReference>
<feature type="domain" description="Aminotransferase class I/classII large" evidence="6">
    <location>
        <begin position="34"/>
        <end position="382"/>
    </location>
</feature>
<comment type="caution">
    <text evidence="7">The sequence shown here is derived from an EMBL/GenBank/DDBJ whole genome shotgun (WGS) entry which is preliminary data.</text>
</comment>
<dbReference type="GO" id="GO:0008483">
    <property type="term" value="F:transaminase activity"/>
    <property type="evidence" value="ECO:0007669"/>
    <property type="project" value="UniProtKB-KW"/>
</dbReference>
<organism evidence="7 8">
    <name type="scientific">Alkalibacterium iburiense</name>
    <dbReference type="NCBI Taxonomy" id="290589"/>
    <lineage>
        <taxon>Bacteria</taxon>
        <taxon>Bacillati</taxon>
        <taxon>Bacillota</taxon>
        <taxon>Bacilli</taxon>
        <taxon>Lactobacillales</taxon>
        <taxon>Carnobacteriaceae</taxon>
        <taxon>Alkalibacterium</taxon>
    </lineage>
</organism>
<keyword evidence="7" id="KW-0808">Transferase</keyword>
<comment type="similarity">
    <text evidence="5">Belongs to the class-II pyridoxal-phosphate-dependent aminotransferase family. MalY/PatB cystathionine beta-lyase subfamily.</text>
</comment>
<evidence type="ECO:0000313" key="7">
    <source>
        <dbReference type="EMBL" id="GAA0351304.1"/>
    </source>
</evidence>
<dbReference type="PANTHER" id="PTHR43525:SF1">
    <property type="entry name" value="PROTEIN MALY"/>
    <property type="match status" value="1"/>
</dbReference>
<keyword evidence="8" id="KW-1185">Reference proteome</keyword>
<gene>
    <name evidence="7" type="ORF">GCM10008932_00570</name>
</gene>
<dbReference type="Gene3D" id="3.40.640.10">
    <property type="entry name" value="Type I PLP-dependent aspartate aminotransferase-like (Major domain)"/>
    <property type="match status" value="1"/>
</dbReference>
<protein>
    <recommendedName>
        <fullName evidence="2">cysteine-S-conjugate beta-lyase</fullName>
        <ecNumber evidence="2">4.4.1.13</ecNumber>
    </recommendedName>
</protein>
<evidence type="ECO:0000313" key="8">
    <source>
        <dbReference type="Proteomes" id="UP001501166"/>
    </source>
</evidence>
<comment type="cofactor">
    <cofactor evidence="1">
        <name>pyridoxal 5'-phosphate</name>
        <dbReference type="ChEBI" id="CHEBI:597326"/>
    </cofactor>
</comment>
<accession>A0ABP3GP18</accession>
<dbReference type="InterPro" id="IPR015424">
    <property type="entry name" value="PyrdxlP-dep_Trfase"/>
</dbReference>
<dbReference type="RefSeq" id="WP_343752806.1">
    <property type="nucleotide sequence ID" value="NZ_BAAACW010000007.1"/>
</dbReference>
<evidence type="ECO:0000256" key="4">
    <source>
        <dbReference type="ARBA" id="ARBA00023239"/>
    </source>
</evidence>
<keyword evidence="4" id="KW-0456">Lyase</keyword>
<evidence type="ECO:0000256" key="3">
    <source>
        <dbReference type="ARBA" id="ARBA00022898"/>
    </source>
</evidence>
<dbReference type="InterPro" id="IPR015422">
    <property type="entry name" value="PyrdxlP-dep_Trfase_small"/>
</dbReference>
<dbReference type="PANTHER" id="PTHR43525">
    <property type="entry name" value="PROTEIN MALY"/>
    <property type="match status" value="1"/>
</dbReference>
<dbReference type="EC" id="4.4.1.13" evidence="2"/>
<evidence type="ECO:0000259" key="6">
    <source>
        <dbReference type="Pfam" id="PF00155"/>
    </source>
</evidence>